<accession>A0AA36CB06</accession>
<dbReference type="SUPFAM" id="SSF50978">
    <property type="entry name" value="WD40 repeat-like"/>
    <property type="match status" value="1"/>
</dbReference>
<dbReference type="GO" id="GO:0005730">
    <property type="term" value="C:nucleolus"/>
    <property type="evidence" value="ECO:0007669"/>
    <property type="project" value="InterPro"/>
</dbReference>
<dbReference type="InterPro" id="IPR015943">
    <property type="entry name" value="WD40/YVTN_repeat-like_dom_sf"/>
</dbReference>
<dbReference type="PANTHER" id="PTHR16038:SF4">
    <property type="entry name" value="WD REPEAT-CONTAINING PROTEIN 74"/>
    <property type="match status" value="1"/>
</dbReference>
<dbReference type="SMART" id="SM00320">
    <property type="entry name" value="WD40"/>
    <property type="match status" value="6"/>
</dbReference>
<feature type="non-terminal residue" evidence="2">
    <location>
        <position position="1"/>
    </location>
</feature>
<comment type="caution">
    <text evidence="2">The sequence shown here is derived from an EMBL/GenBank/DDBJ whole genome shotgun (WGS) entry which is preliminary data.</text>
</comment>
<dbReference type="GO" id="GO:0030687">
    <property type="term" value="C:preribosome, large subunit precursor"/>
    <property type="evidence" value="ECO:0007669"/>
    <property type="project" value="TreeGrafter"/>
</dbReference>
<dbReference type="PANTHER" id="PTHR16038">
    <property type="entry name" value="NOP SEVEN ASSOCIATED PROTEIN 1"/>
    <property type="match status" value="1"/>
</dbReference>
<evidence type="ECO:0000256" key="1">
    <source>
        <dbReference type="SAM" id="MobiDB-lite"/>
    </source>
</evidence>
<feature type="compositionally biased region" description="Acidic residues" evidence="1">
    <location>
        <begin position="354"/>
        <end position="396"/>
    </location>
</feature>
<dbReference type="Proteomes" id="UP001177023">
    <property type="component" value="Unassembled WGS sequence"/>
</dbReference>
<dbReference type="GO" id="GO:0042273">
    <property type="term" value="P:ribosomal large subunit biogenesis"/>
    <property type="evidence" value="ECO:0007669"/>
    <property type="project" value="InterPro"/>
</dbReference>
<evidence type="ECO:0000313" key="3">
    <source>
        <dbReference type="Proteomes" id="UP001177023"/>
    </source>
</evidence>
<dbReference type="Gene3D" id="2.130.10.10">
    <property type="entry name" value="YVTN repeat-like/Quinoprotein amine dehydrogenase"/>
    <property type="match status" value="1"/>
</dbReference>
<dbReference type="AlphaFoldDB" id="A0AA36CB06"/>
<feature type="compositionally biased region" description="Acidic residues" evidence="1">
    <location>
        <begin position="429"/>
        <end position="440"/>
    </location>
</feature>
<dbReference type="InterPro" id="IPR001680">
    <property type="entry name" value="WD40_rpt"/>
</dbReference>
<evidence type="ECO:0000313" key="2">
    <source>
        <dbReference type="EMBL" id="CAJ0564857.1"/>
    </source>
</evidence>
<organism evidence="2 3">
    <name type="scientific">Mesorhabditis spiculigera</name>
    <dbReference type="NCBI Taxonomy" id="96644"/>
    <lineage>
        <taxon>Eukaryota</taxon>
        <taxon>Metazoa</taxon>
        <taxon>Ecdysozoa</taxon>
        <taxon>Nematoda</taxon>
        <taxon>Chromadorea</taxon>
        <taxon>Rhabditida</taxon>
        <taxon>Rhabditina</taxon>
        <taxon>Rhabditomorpha</taxon>
        <taxon>Rhabditoidea</taxon>
        <taxon>Rhabditidae</taxon>
        <taxon>Mesorhabditinae</taxon>
        <taxon>Mesorhabditis</taxon>
    </lineage>
</organism>
<sequence>MNDCYVAAATGCLKGLSLIDHTFLNLNSVKDLQPKQDEISRMVFGSPDQNQLLYSTASRQIRTFDTSTCRREDLYTVPGTGKINGLYLTPTDQIVTACETGSILVADRKGTELATMNGGPGLLCMNGCGDRIAAGGKDCPVKVFNLEKPEKPTWISKNVPPDELQLAIKIWDKDVRLMPNTETLITGTGTKTLRLYDMRAQRRPVMQLKWMESPINAISLSNQDKQIYAGNTHGELGLFDWRGTRIMLVCKYKGQAGAIRSIYGHPTLPYVASCGIDRFTRIHDSTTRKLVSKVYCKTRLNAVLMRDELSIRKTAKKEQEEIEEEWAQINQKEPKTEADSDGDESDASEAWGAIDEESESGGEDEESDDEEEGDDSEDEGDEEAADEEEESDEEEASPPLKKKRVSARGDAGKAKPAPTKRAEVKEEVGSDDDDDEDDDVQVISPIKAGGKAKGKRRK</sequence>
<dbReference type="InterPro" id="IPR037379">
    <property type="entry name" value="WDR74/Nsa1"/>
</dbReference>
<dbReference type="InterPro" id="IPR036322">
    <property type="entry name" value="WD40_repeat_dom_sf"/>
</dbReference>
<gene>
    <name evidence="2" type="ORF">MSPICULIGERA_LOCUS3522</name>
</gene>
<reference evidence="2" key="1">
    <citation type="submission" date="2023-06" db="EMBL/GenBank/DDBJ databases">
        <authorList>
            <person name="Delattre M."/>
        </authorList>
    </citation>
    <scope>NUCLEOTIDE SEQUENCE</scope>
    <source>
        <strain evidence="2">AF72</strain>
    </source>
</reference>
<feature type="region of interest" description="Disordered" evidence="1">
    <location>
        <begin position="322"/>
        <end position="458"/>
    </location>
</feature>
<keyword evidence="3" id="KW-1185">Reference proteome</keyword>
<protein>
    <recommendedName>
        <fullName evidence="4">WD repeat-containing protein 74</fullName>
    </recommendedName>
</protein>
<proteinExistence type="predicted"/>
<evidence type="ECO:0008006" key="4">
    <source>
        <dbReference type="Google" id="ProtNLM"/>
    </source>
</evidence>
<dbReference type="EMBL" id="CATQJA010000927">
    <property type="protein sequence ID" value="CAJ0564857.1"/>
    <property type="molecule type" value="Genomic_DNA"/>
</dbReference>
<name>A0AA36CB06_9BILA</name>